<dbReference type="InterPro" id="IPR015590">
    <property type="entry name" value="Aldehyde_DH_dom"/>
</dbReference>
<dbReference type="InterPro" id="IPR016162">
    <property type="entry name" value="Ald_DH_N"/>
</dbReference>
<dbReference type="Gene3D" id="3.40.605.10">
    <property type="entry name" value="Aldehyde Dehydrogenase, Chain A, domain 1"/>
    <property type="match status" value="1"/>
</dbReference>
<name>A0A857MGW2_9ACTN</name>
<dbReference type="Pfam" id="PF00171">
    <property type="entry name" value="Aldedh"/>
    <property type="match status" value="1"/>
</dbReference>
<dbReference type="AlphaFoldDB" id="A0A857MGW2"/>
<comment type="similarity">
    <text evidence="1 3">Belongs to the aldehyde dehydrogenase family.</text>
</comment>
<evidence type="ECO:0000256" key="1">
    <source>
        <dbReference type="ARBA" id="ARBA00009986"/>
    </source>
</evidence>
<dbReference type="EMBL" id="CP045810">
    <property type="protein sequence ID" value="QHN40922.1"/>
    <property type="molecule type" value="Genomic_DNA"/>
</dbReference>
<reference evidence="4" key="1">
    <citation type="journal article" date="2021" name="Nat. Microbiol.">
        <title>Cocultivation of an ultrasmall environmental parasitic bacterium with lytic ability against bacteria associated with wastewater foams.</title>
        <authorList>
            <person name="Batinovic S."/>
            <person name="Rose J.J.A."/>
            <person name="Ratcliffe J."/>
            <person name="Seviour R.J."/>
            <person name="Petrovski S."/>
        </authorList>
    </citation>
    <scope>NUCLEOTIDE SEQUENCE</scope>
    <source>
        <strain evidence="4">CON44</strain>
    </source>
</reference>
<dbReference type="CDD" id="cd07089">
    <property type="entry name" value="ALDH_CddD-AldA-like"/>
    <property type="match status" value="1"/>
</dbReference>
<evidence type="ECO:0000313" key="4">
    <source>
        <dbReference type="EMBL" id="QHN40922.1"/>
    </source>
</evidence>
<dbReference type="Gene3D" id="3.40.309.10">
    <property type="entry name" value="Aldehyde Dehydrogenase, Chain A, domain 2"/>
    <property type="match status" value="1"/>
</dbReference>
<dbReference type="PROSITE" id="PS00687">
    <property type="entry name" value="ALDEHYDE_DEHYDR_GLU"/>
    <property type="match status" value="1"/>
</dbReference>
<dbReference type="InterPro" id="IPR029510">
    <property type="entry name" value="Ald_DH_CS_GLU"/>
</dbReference>
<keyword evidence="2 3" id="KW-0560">Oxidoreductase</keyword>
<dbReference type="InterPro" id="IPR016161">
    <property type="entry name" value="Ald_DH/histidinol_DH"/>
</dbReference>
<protein>
    <submittedName>
        <fullName evidence="4">Aldehyde dehydrogenase family protein</fullName>
    </submittedName>
</protein>
<proteinExistence type="inferred from homology"/>
<dbReference type="PANTHER" id="PTHR42804">
    <property type="entry name" value="ALDEHYDE DEHYDROGENASE"/>
    <property type="match status" value="1"/>
</dbReference>
<evidence type="ECO:0000256" key="3">
    <source>
        <dbReference type="RuleBase" id="RU003345"/>
    </source>
</evidence>
<gene>
    <name evidence="4" type="ORF">GII30_18715</name>
</gene>
<dbReference type="SUPFAM" id="SSF53720">
    <property type="entry name" value="ALDH-like"/>
    <property type="match status" value="1"/>
</dbReference>
<sequence>MTATATPESAQLIEYRQVFIDGRWVDTETGATAPVINPATEQPIGIAPVATAADARAAIAAARRAFDEGPWPTMTPAERSAVLVRMADIMERRKTELVALNIAETGGTRAGAESFQTTIPIAHFRDMAQRVLTSYQWEEPLPPHVGMGIGQGVILREPFGVAAVVSAYNFPLYLNLMKLAPALAAGCTTVLKPAPTTPLEALILGEIAEEAGLPDGVLNIVTGDIDVGTELSTSPLVDLVTFTGSDVVGRKIVEQAAPTLKKVVLELGGKSANIVCDDADLARVLPGIVRDTVLHAGQGCAYLTRTLVHRSRYDELVEMVKAALSQVVVGDPADPATTMGPLQTAGQRDHVEKLIATGVSEGATLALGGGRPAHLDKGFYIEPTLFVDVDNSMTIARKEFFGPVMIIMPFDTDDEAVAIANDSDYGLAGGVWAKDPVRAYRIAQRIRTGYITVNGGGGGLSPHGPFGGYKRSGLGRERGAVGMAEFLETKTIIWGVAAG</sequence>
<dbReference type="FunFam" id="3.40.309.10:FF:000009">
    <property type="entry name" value="Aldehyde dehydrogenase A"/>
    <property type="match status" value="1"/>
</dbReference>
<dbReference type="FunFam" id="3.40.605.10:FF:000007">
    <property type="entry name" value="NAD/NADP-dependent betaine aldehyde dehydrogenase"/>
    <property type="match status" value="1"/>
</dbReference>
<dbReference type="RefSeq" id="WP_005184675.1">
    <property type="nucleotide sequence ID" value="NZ_CP045805.1"/>
</dbReference>
<evidence type="ECO:0000256" key="2">
    <source>
        <dbReference type="ARBA" id="ARBA00023002"/>
    </source>
</evidence>
<accession>A0A857MGW2</accession>
<dbReference type="InterPro" id="IPR016163">
    <property type="entry name" value="Ald_DH_C"/>
</dbReference>
<dbReference type="PANTHER" id="PTHR42804:SF1">
    <property type="entry name" value="ALDEHYDE DEHYDROGENASE-RELATED"/>
    <property type="match status" value="1"/>
</dbReference>
<dbReference type="GO" id="GO:0016620">
    <property type="term" value="F:oxidoreductase activity, acting on the aldehyde or oxo group of donors, NAD or NADP as acceptor"/>
    <property type="evidence" value="ECO:0007669"/>
    <property type="project" value="InterPro"/>
</dbReference>
<organism evidence="4">
    <name type="scientific">Gordonia amarae</name>
    <dbReference type="NCBI Taxonomy" id="36821"/>
    <lineage>
        <taxon>Bacteria</taxon>
        <taxon>Bacillati</taxon>
        <taxon>Actinomycetota</taxon>
        <taxon>Actinomycetes</taxon>
        <taxon>Mycobacteriales</taxon>
        <taxon>Gordoniaceae</taxon>
        <taxon>Gordonia</taxon>
    </lineage>
</organism>